<dbReference type="EMBL" id="JASBWT010000006">
    <property type="protein sequence ID" value="KAJ9103782.1"/>
    <property type="molecule type" value="Genomic_DNA"/>
</dbReference>
<sequence length="827" mass="88756">MPDNGRPASNAANTQNIHRQTRLESSGSSVIHISQTSTDIIIQARQELSGAAEGIILVNPLSWQLSSSSTPSLDDVTIPGISHQPKAVIASAFPVSSGSNYFPGIRVPAGWSFSIGFHAIFSAPSSSDSFLTYILRLQDGSELPGWMEYSAEYMTLSGVIPWSDASPRIVYRLRLIGALTSSLSDGSCGSATTATVAQSFTLLVAQHTFDYLPSSSAQPGSTVLNMTTGGEHTEQPLSFGVDAGYVAGIFLDGAQITESDIKDVTIDASAAEWARITPPTAVSPRSLTLSSTKGSKGSIRSDLPLTLTNNYGETLQVVIKLNYQETVFRYGAGIAGWWSSVELTIGQDFTVPRDQNLTRDIKQQQQQQQCALEVESLPSWISLHLDSLAVSGTVPASIANQTLVTLAFRYIDPETFAVSRVKWNLTLFSPPTPNSGPGTGNTIGTGNTSGSATKGGISRAKIIAIAVLSSLLGLVLLLAIAWFARKLIIARMLERNKWASVLRPLHGRGGPTNGRAAAVQTGWDSPPSFTSNLKGQKFLSYEHAEESSSQPLAPLQPAYHRASSYQKRPSSPSNMLKSFIETAMLTPTKKARKMVAEMKDRSLKRYTRSFMSYPIDYPIPANNTPDAHVDRSGGEQDTSATELVSICHPAAAAAAAAAGQAHAPPSPSPHRPTSVTTSLAPFPFFEPPLSGLPSTAFTSDSFLHGPSHQTTSPASWEDPPPNAVQVSHMRYLTTTNMQYYAGSADSIHGRLTIANPESHTHQTDNNADNDHGGDHQPQQPPLSNQFFLAELCHQQSTILRSRDPTTGFPYSITSVGDSVVNAEERYM</sequence>
<protein>
    <submittedName>
        <fullName evidence="1">Uncharacterized protein</fullName>
    </submittedName>
</protein>
<proteinExistence type="predicted"/>
<name>A0ACC2VY40_9TREE</name>
<evidence type="ECO:0000313" key="1">
    <source>
        <dbReference type="EMBL" id="KAJ9103782.1"/>
    </source>
</evidence>
<keyword evidence="2" id="KW-1185">Reference proteome</keyword>
<dbReference type="Proteomes" id="UP001227268">
    <property type="component" value="Unassembled WGS sequence"/>
</dbReference>
<evidence type="ECO:0000313" key="2">
    <source>
        <dbReference type="Proteomes" id="UP001227268"/>
    </source>
</evidence>
<organism evidence="1 2">
    <name type="scientific">Naganishia friedmannii</name>
    <dbReference type="NCBI Taxonomy" id="89922"/>
    <lineage>
        <taxon>Eukaryota</taxon>
        <taxon>Fungi</taxon>
        <taxon>Dikarya</taxon>
        <taxon>Basidiomycota</taxon>
        <taxon>Agaricomycotina</taxon>
        <taxon>Tremellomycetes</taxon>
        <taxon>Filobasidiales</taxon>
        <taxon>Filobasidiaceae</taxon>
        <taxon>Naganishia</taxon>
    </lineage>
</organism>
<comment type="caution">
    <text evidence="1">The sequence shown here is derived from an EMBL/GenBank/DDBJ whole genome shotgun (WGS) entry which is preliminary data.</text>
</comment>
<gene>
    <name evidence="1" type="ORF">QFC21_002244</name>
</gene>
<accession>A0ACC2VY40</accession>
<reference evidence="1" key="1">
    <citation type="submission" date="2023-04" db="EMBL/GenBank/DDBJ databases">
        <title>Draft Genome sequencing of Naganishia species isolated from polar environments using Oxford Nanopore Technology.</title>
        <authorList>
            <person name="Leo P."/>
            <person name="Venkateswaran K."/>
        </authorList>
    </citation>
    <scope>NUCLEOTIDE SEQUENCE</scope>
    <source>
        <strain evidence="1">MNA-CCFEE 5423</strain>
    </source>
</reference>